<dbReference type="AlphaFoldDB" id="A0AAV4S300"/>
<name>A0AAV4S300_CAEEX</name>
<evidence type="ECO:0000313" key="2">
    <source>
        <dbReference type="Proteomes" id="UP001054945"/>
    </source>
</evidence>
<protein>
    <submittedName>
        <fullName evidence="1">Uncharacterized protein</fullName>
    </submittedName>
</protein>
<gene>
    <name evidence="1" type="ORF">CEXT_493101</name>
</gene>
<organism evidence="1 2">
    <name type="scientific">Caerostris extrusa</name>
    <name type="common">Bark spider</name>
    <name type="synonym">Caerostris bankana</name>
    <dbReference type="NCBI Taxonomy" id="172846"/>
    <lineage>
        <taxon>Eukaryota</taxon>
        <taxon>Metazoa</taxon>
        <taxon>Ecdysozoa</taxon>
        <taxon>Arthropoda</taxon>
        <taxon>Chelicerata</taxon>
        <taxon>Arachnida</taxon>
        <taxon>Araneae</taxon>
        <taxon>Araneomorphae</taxon>
        <taxon>Entelegynae</taxon>
        <taxon>Araneoidea</taxon>
        <taxon>Araneidae</taxon>
        <taxon>Caerostris</taxon>
    </lineage>
</organism>
<comment type="caution">
    <text evidence="1">The sequence shown here is derived from an EMBL/GenBank/DDBJ whole genome shotgun (WGS) entry which is preliminary data.</text>
</comment>
<accession>A0AAV4S300</accession>
<reference evidence="1 2" key="1">
    <citation type="submission" date="2021-06" db="EMBL/GenBank/DDBJ databases">
        <title>Caerostris extrusa draft genome.</title>
        <authorList>
            <person name="Kono N."/>
            <person name="Arakawa K."/>
        </authorList>
    </citation>
    <scope>NUCLEOTIDE SEQUENCE [LARGE SCALE GENOMIC DNA]</scope>
</reference>
<dbReference type="EMBL" id="BPLR01008752">
    <property type="protein sequence ID" value="GIY26966.1"/>
    <property type="molecule type" value="Genomic_DNA"/>
</dbReference>
<dbReference type="Proteomes" id="UP001054945">
    <property type="component" value="Unassembled WGS sequence"/>
</dbReference>
<keyword evidence="2" id="KW-1185">Reference proteome</keyword>
<proteinExistence type="predicted"/>
<evidence type="ECO:0000313" key="1">
    <source>
        <dbReference type="EMBL" id="GIY26966.1"/>
    </source>
</evidence>
<sequence>MLYKANHLEVLYIAPTFYHHQSGCLQMRHLRNPTSPCCSSNTLVNFTIGFLNCLIWQTFLIGGGRIVQSGHQVVQSGQPPSYETAAESLHIPP</sequence>